<dbReference type="Pfam" id="PF00550">
    <property type="entry name" value="PP-binding"/>
    <property type="match status" value="1"/>
</dbReference>
<dbReference type="InterPro" id="IPR036736">
    <property type="entry name" value="ACP-like_sf"/>
</dbReference>
<sequence>MLTTTDITSTVHEQINALLKEADKPVRLLTGDEPLARIGLNSLLLARLIIQLETEFGVDPFEEDYVISDVRTVGALADAYVETLANLAAASV</sequence>
<name>A0A7J5DJ74_9ACTN</name>
<dbReference type="Proteomes" id="UP000442990">
    <property type="component" value="Unassembled WGS sequence"/>
</dbReference>
<dbReference type="Gene3D" id="1.10.1200.10">
    <property type="entry name" value="ACP-like"/>
    <property type="match status" value="1"/>
</dbReference>
<reference evidence="2 3" key="1">
    <citation type="submission" date="2019-09" db="EMBL/GenBank/DDBJ databases">
        <title>Isolation and identification of active actinomycetes.</title>
        <authorList>
            <person name="Yu Z."/>
            <person name="Han C."/>
            <person name="Yu B."/>
        </authorList>
    </citation>
    <scope>NUCLEOTIDE SEQUENCE [LARGE SCALE GENOMIC DNA]</scope>
    <source>
        <strain evidence="2 3">NEAU-H2</strain>
    </source>
</reference>
<comment type="caution">
    <text evidence="2">The sequence shown here is derived from an EMBL/GenBank/DDBJ whole genome shotgun (WGS) entry which is preliminary data.</text>
</comment>
<evidence type="ECO:0000313" key="2">
    <source>
        <dbReference type="EMBL" id="KAB1988718.1"/>
    </source>
</evidence>
<evidence type="ECO:0000313" key="3">
    <source>
        <dbReference type="Proteomes" id="UP000442990"/>
    </source>
</evidence>
<evidence type="ECO:0000259" key="1">
    <source>
        <dbReference type="PROSITE" id="PS50075"/>
    </source>
</evidence>
<dbReference type="PROSITE" id="PS50075">
    <property type="entry name" value="CARRIER"/>
    <property type="match status" value="1"/>
</dbReference>
<dbReference type="EMBL" id="WBKG01000007">
    <property type="protein sequence ID" value="KAB1988718.1"/>
    <property type="molecule type" value="Genomic_DNA"/>
</dbReference>
<keyword evidence="3" id="KW-1185">Reference proteome</keyword>
<feature type="domain" description="Carrier" evidence="1">
    <location>
        <begin position="5"/>
        <end position="84"/>
    </location>
</feature>
<proteinExistence type="predicted"/>
<dbReference type="InterPro" id="IPR009081">
    <property type="entry name" value="PP-bd_ACP"/>
</dbReference>
<gene>
    <name evidence="2" type="ORF">F8144_11690</name>
</gene>
<accession>A0A7J5DJ74</accession>
<dbReference type="AlphaFoldDB" id="A0A7J5DJ74"/>
<dbReference type="SUPFAM" id="SSF47336">
    <property type="entry name" value="ACP-like"/>
    <property type="match status" value="1"/>
</dbReference>
<dbReference type="RefSeq" id="WP_151469196.1">
    <property type="nucleotide sequence ID" value="NZ_WBKG01000007.1"/>
</dbReference>
<protein>
    <submittedName>
        <fullName evidence="2">Acyl carrier protein</fullName>
    </submittedName>
</protein>
<organism evidence="2 3">
    <name type="scientific">Streptomyces triticiradicis</name>
    <dbReference type="NCBI Taxonomy" id="2651189"/>
    <lineage>
        <taxon>Bacteria</taxon>
        <taxon>Bacillati</taxon>
        <taxon>Actinomycetota</taxon>
        <taxon>Actinomycetes</taxon>
        <taxon>Kitasatosporales</taxon>
        <taxon>Streptomycetaceae</taxon>
        <taxon>Streptomyces</taxon>
    </lineage>
</organism>